<dbReference type="Pfam" id="PF18372">
    <property type="entry name" value="I-EGF_1"/>
    <property type="match status" value="1"/>
</dbReference>
<comment type="caution">
    <text evidence="31">The sequence shown here is derived from an EMBL/GenBank/DDBJ whole genome shotgun (WGS) entry which is preliminary data.</text>
</comment>
<dbReference type="GO" id="GO:0019901">
    <property type="term" value="F:protein kinase binding"/>
    <property type="evidence" value="ECO:0007669"/>
    <property type="project" value="TreeGrafter"/>
</dbReference>
<evidence type="ECO:0000256" key="7">
    <source>
        <dbReference type="ARBA" id="ARBA00022536"/>
    </source>
</evidence>
<dbReference type="GO" id="GO:0007229">
    <property type="term" value="P:integrin-mediated signaling pathway"/>
    <property type="evidence" value="ECO:0007669"/>
    <property type="project" value="UniProtKB-KW"/>
</dbReference>
<evidence type="ECO:0000256" key="9">
    <source>
        <dbReference type="ARBA" id="ARBA00022553"/>
    </source>
</evidence>
<dbReference type="GO" id="GO:0030027">
    <property type="term" value="C:lamellipodium"/>
    <property type="evidence" value="ECO:0007669"/>
    <property type="project" value="UniProtKB-SubCell"/>
</dbReference>
<evidence type="ECO:0000256" key="20">
    <source>
        <dbReference type="ARBA" id="ARBA00023136"/>
    </source>
</evidence>
<dbReference type="SUPFAM" id="SSF69687">
    <property type="entry name" value="Integrin beta tail domain"/>
    <property type="match status" value="1"/>
</dbReference>
<dbReference type="InterPro" id="IPR033760">
    <property type="entry name" value="Integrin_beta_N"/>
</dbReference>
<evidence type="ECO:0000256" key="11">
    <source>
        <dbReference type="ARBA" id="ARBA00022723"/>
    </source>
</evidence>
<dbReference type="InterPro" id="IPR016201">
    <property type="entry name" value="PSI"/>
</dbReference>
<comment type="subcellular location">
    <subcellularLocation>
        <location evidence="25">Cell membrane</location>
        <topology evidence="25">Single-pass type I membrane protein</topology>
    </subcellularLocation>
    <subcellularLocation>
        <location evidence="3">Cell projection</location>
        <location evidence="3">Invadopodium membrane</location>
        <topology evidence="3">Single-pass type I membrane protein</topology>
    </subcellularLocation>
    <subcellularLocation>
        <location evidence="4">Cell projection</location>
        <location evidence="4">Lamellipodium</location>
    </subcellularLocation>
    <subcellularLocation>
        <location evidence="1">Cell projection</location>
        <location evidence="1">Ruffle membrane</location>
        <topology evidence="1">Single-pass type I membrane protein</topology>
    </subcellularLocation>
    <subcellularLocation>
        <location evidence="2">Melanosome</location>
    </subcellularLocation>
</comment>
<dbReference type="SUPFAM" id="SSF103575">
    <property type="entry name" value="Plexin repeat"/>
    <property type="match status" value="1"/>
</dbReference>
<keyword evidence="22" id="KW-0675">Receptor</keyword>
<keyword evidence="32" id="KW-1185">Reference proteome</keyword>
<keyword evidence="16 25" id="KW-0130">Cell adhesion</keyword>
<keyword evidence="6" id="KW-1003">Cell membrane</keyword>
<dbReference type="Pfam" id="PF23105">
    <property type="entry name" value="EGF_integrin"/>
    <property type="match status" value="1"/>
</dbReference>
<dbReference type="SUPFAM" id="SSF57196">
    <property type="entry name" value="EGF/Laminin"/>
    <property type="match status" value="2"/>
</dbReference>
<dbReference type="InterPro" id="IPR057243">
    <property type="entry name" value="Integrin_I-EGF_CS"/>
</dbReference>
<dbReference type="SUPFAM" id="SSF69179">
    <property type="entry name" value="Integrin domains"/>
    <property type="match status" value="1"/>
</dbReference>
<dbReference type="GO" id="GO:0001968">
    <property type="term" value="F:fibronectin binding"/>
    <property type="evidence" value="ECO:0007669"/>
    <property type="project" value="TreeGrafter"/>
</dbReference>
<dbReference type="InterPro" id="IPR002369">
    <property type="entry name" value="Integrin_bsu_VWA"/>
</dbReference>
<dbReference type="InterPro" id="IPR057073">
    <property type="entry name" value="EGF_integrin_2"/>
</dbReference>
<dbReference type="GO" id="GO:0045202">
    <property type="term" value="C:synapse"/>
    <property type="evidence" value="ECO:0007669"/>
    <property type="project" value="TreeGrafter"/>
</dbReference>
<dbReference type="SMART" id="SM00423">
    <property type="entry name" value="PSI"/>
    <property type="match status" value="1"/>
</dbReference>
<dbReference type="AlphaFoldDB" id="A0A9D3TCC6"/>
<evidence type="ECO:0000256" key="22">
    <source>
        <dbReference type="ARBA" id="ARBA00023170"/>
    </source>
</evidence>
<evidence type="ECO:0000256" key="6">
    <source>
        <dbReference type="ARBA" id="ARBA00022475"/>
    </source>
</evidence>
<evidence type="ECO:0000256" key="14">
    <source>
        <dbReference type="ARBA" id="ARBA00022837"/>
    </source>
</evidence>
<dbReference type="InterPro" id="IPR036349">
    <property type="entry name" value="Integrin_bsu_tail_dom_sf"/>
</dbReference>
<keyword evidence="10 25" id="KW-0812">Transmembrane</keyword>
<dbReference type="EMBL" id="JAFDVH010000002">
    <property type="protein sequence ID" value="KAG7487478.1"/>
    <property type="molecule type" value="Genomic_DNA"/>
</dbReference>
<keyword evidence="12" id="KW-0732">Signal</keyword>
<dbReference type="GO" id="GO:0043236">
    <property type="term" value="F:laminin binding"/>
    <property type="evidence" value="ECO:0007669"/>
    <property type="project" value="TreeGrafter"/>
</dbReference>
<dbReference type="GO" id="GO:0046872">
    <property type="term" value="F:metal ion binding"/>
    <property type="evidence" value="ECO:0007669"/>
    <property type="project" value="UniProtKB-KW"/>
</dbReference>
<evidence type="ECO:0000256" key="4">
    <source>
        <dbReference type="ARBA" id="ARBA00004510"/>
    </source>
</evidence>
<dbReference type="FunFam" id="2.10.25.10:FF:000155">
    <property type="entry name" value="Integrin beta"/>
    <property type="match status" value="1"/>
</dbReference>
<dbReference type="Pfam" id="PF00362">
    <property type="entry name" value="Integrin_beta"/>
    <property type="match status" value="1"/>
</dbReference>
<evidence type="ECO:0000256" key="8">
    <source>
        <dbReference type="ARBA" id="ARBA00022541"/>
    </source>
</evidence>
<dbReference type="FunFam" id="2.10.25.10:FF:000098">
    <property type="entry name" value="Integrin beta"/>
    <property type="match status" value="1"/>
</dbReference>
<dbReference type="Proteomes" id="UP001046870">
    <property type="component" value="Chromosome 2"/>
</dbReference>
<dbReference type="Gene3D" id="2.60.40.1510">
    <property type="entry name" value="ntegrin, alpha v. Chain A, domain 3"/>
    <property type="match status" value="1"/>
</dbReference>
<evidence type="ECO:0000256" key="15">
    <source>
        <dbReference type="ARBA" id="ARBA00022842"/>
    </source>
</evidence>
<keyword evidence="9" id="KW-0597">Phosphoprotein</keyword>
<evidence type="ECO:0000256" key="26">
    <source>
        <dbReference type="SAM" id="Phobius"/>
    </source>
</evidence>
<evidence type="ECO:0000256" key="1">
    <source>
        <dbReference type="ARBA" id="ARBA00004199"/>
    </source>
</evidence>
<feature type="domain" description="Integrin beta subunit cytoplasmic" evidence="29">
    <location>
        <begin position="829"/>
        <end position="875"/>
    </location>
</feature>
<dbReference type="InterPro" id="IPR012896">
    <property type="entry name" value="Integrin_bsu_tail"/>
</dbReference>
<dbReference type="SMART" id="SM01242">
    <property type="entry name" value="Integrin_B_tail"/>
    <property type="match status" value="1"/>
</dbReference>
<evidence type="ECO:0000259" key="28">
    <source>
        <dbReference type="SMART" id="SM00423"/>
    </source>
</evidence>
<organism evidence="31 32">
    <name type="scientific">Megalops atlanticus</name>
    <name type="common">Tarpon</name>
    <name type="synonym">Clupea gigantea</name>
    <dbReference type="NCBI Taxonomy" id="7932"/>
    <lineage>
        <taxon>Eukaryota</taxon>
        <taxon>Metazoa</taxon>
        <taxon>Chordata</taxon>
        <taxon>Craniata</taxon>
        <taxon>Vertebrata</taxon>
        <taxon>Euteleostomi</taxon>
        <taxon>Actinopterygii</taxon>
        <taxon>Neopterygii</taxon>
        <taxon>Teleostei</taxon>
        <taxon>Elopiformes</taxon>
        <taxon>Megalopidae</taxon>
        <taxon>Megalops</taxon>
    </lineage>
</organism>
<dbReference type="InterPro" id="IPR036465">
    <property type="entry name" value="vWFA_dom_sf"/>
</dbReference>
<feature type="domain" description="PSI" evidence="28">
    <location>
        <begin position="103"/>
        <end position="153"/>
    </location>
</feature>
<keyword evidence="8" id="KW-0517">Myogenesis</keyword>
<dbReference type="FunFam" id="3.30.1680.10:FF:000002">
    <property type="entry name" value="Integrin beta"/>
    <property type="match status" value="1"/>
</dbReference>
<keyword evidence="23" id="KW-0325">Glycoprotein</keyword>
<dbReference type="SUPFAM" id="SSF53300">
    <property type="entry name" value="vWA-like"/>
    <property type="match status" value="1"/>
</dbReference>
<evidence type="ECO:0000256" key="24">
    <source>
        <dbReference type="ARBA" id="ARBA00023273"/>
    </source>
</evidence>
<dbReference type="GO" id="GO:0005925">
    <property type="term" value="C:focal adhesion"/>
    <property type="evidence" value="ECO:0007669"/>
    <property type="project" value="TreeGrafter"/>
</dbReference>
<evidence type="ECO:0000256" key="21">
    <source>
        <dbReference type="ARBA" id="ARBA00023157"/>
    </source>
</evidence>
<dbReference type="GO" id="GO:0019960">
    <property type="term" value="F:C-X3-C chemokine binding"/>
    <property type="evidence" value="ECO:0007669"/>
    <property type="project" value="TreeGrafter"/>
</dbReference>
<keyword evidence="21" id="KW-1015">Disulfide bond</keyword>
<dbReference type="SMART" id="SM00187">
    <property type="entry name" value="INB"/>
    <property type="match status" value="1"/>
</dbReference>
<keyword evidence="24" id="KW-0966">Cell projection</keyword>
<dbReference type="InterPro" id="IPR015812">
    <property type="entry name" value="Integrin_bsu"/>
</dbReference>
<keyword evidence="11" id="KW-0479">Metal-binding</keyword>
<dbReference type="Pfam" id="PF07974">
    <property type="entry name" value="EGF_2"/>
    <property type="match status" value="2"/>
</dbReference>
<dbReference type="Pfam" id="PF07965">
    <property type="entry name" value="Integrin_B_tail"/>
    <property type="match status" value="1"/>
</dbReference>
<evidence type="ECO:0000256" key="10">
    <source>
        <dbReference type="ARBA" id="ARBA00022692"/>
    </source>
</evidence>
<evidence type="ECO:0000259" key="30">
    <source>
        <dbReference type="SMART" id="SM01242"/>
    </source>
</evidence>
<gene>
    <name evidence="31" type="ORF">MATL_G00023960</name>
</gene>
<dbReference type="PANTHER" id="PTHR10082:SF28">
    <property type="entry name" value="INTEGRIN BETA-1"/>
    <property type="match status" value="1"/>
</dbReference>
<dbReference type="Gene3D" id="3.30.1680.10">
    <property type="entry name" value="ligand-binding face of the semaphorins, domain 2"/>
    <property type="match status" value="1"/>
</dbReference>
<dbReference type="GO" id="GO:0016477">
    <property type="term" value="P:cell migration"/>
    <property type="evidence" value="ECO:0007669"/>
    <property type="project" value="TreeGrafter"/>
</dbReference>
<keyword evidence="18 26" id="KW-1133">Transmembrane helix</keyword>
<dbReference type="InterPro" id="IPR040622">
    <property type="entry name" value="EGF_integrin_1"/>
</dbReference>
<dbReference type="GO" id="GO:0098639">
    <property type="term" value="F:collagen binding involved in cell-matrix adhesion"/>
    <property type="evidence" value="ECO:0007669"/>
    <property type="project" value="TreeGrafter"/>
</dbReference>
<evidence type="ECO:0000313" key="31">
    <source>
        <dbReference type="EMBL" id="KAG7487478.1"/>
    </source>
</evidence>
<dbReference type="PANTHER" id="PTHR10082">
    <property type="entry name" value="INTEGRIN BETA SUBUNIT"/>
    <property type="match status" value="1"/>
</dbReference>
<evidence type="ECO:0000256" key="2">
    <source>
        <dbReference type="ARBA" id="ARBA00004223"/>
    </source>
</evidence>
<feature type="transmembrane region" description="Helical" evidence="26">
    <location>
        <begin position="806"/>
        <end position="828"/>
    </location>
</feature>
<keyword evidence="19 25" id="KW-0401">Integrin</keyword>
<feature type="domain" description="Integrin beta subunit VWA" evidence="27">
    <location>
        <begin position="111"/>
        <end position="540"/>
    </location>
</feature>
<name>A0A9D3TCC6_MEGAT</name>
<dbReference type="InterPro" id="IPR013111">
    <property type="entry name" value="EGF_extracell"/>
</dbReference>
<dbReference type="GO" id="GO:0007517">
    <property type="term" value="P:muscle organ development"/>
    <property type="evidence" value="ECO:0007669"/>
    <property type="project" value="UniProtKB-KW"/>
</dbReference>
<dbReference type="GO" id="GO:0033627">
    <property type="term" value="P:cell adhesion mediated by integrin"/>
    <property type="evidence" value="ECO:0007669"/>
    <property type="project" value="TreeGrafter"/>
</dbReference>
<dbReference type="GO" id="GO:0032587">
    <property type="term" value="C:ruffle membrane"/>
    <property type="evidence" value="ECO:0007669"/>
    <property type="project" value="UniProtKB-SubCell"/>
</dbReference>
<evidence type="ECO:0000256" key="3">
    <source>
        <dbReference type="ARBA" id="ARBA00004297"/>
    </source>
</evidence>
<evidence type="ECO:0000259" key="29">
    <source>
        <dbReference type="SMART" id="SM01241"/>
    </source>
</evidence>
<accession>A0A9D3TCC6</accession>
<keyword evidence="15" id="KW-0460">Magnesium</keyword>
<proteinExistence type="inferred from homology"/>
<comment type="similarity">
    <text evidence="5 25">Belongs to the integrin beta chain family.</text>
</comment>
<evidence type="ECO:0000256" key="23">
    <source>
        <dbReference type="ARBA" id="ARBA00023180"/>
    </source>
</evidence>
<dbReference type="SMART" id="SM01241">
    <property type="entry name" value="Integrin_b_cyt"/>
    <property type="match status" value="1"/>
</dbReference>
<keyword evidence="7" id="KW-0245">EGF-like domain</keyword>
<dbReference type="Gene3D" id="1.20.5.100">
    <property type="entry name" value="Cytochrome c1, transmembrane anchor, C-terminal"/>
    <property type="match status" value="1"/>
</dbReference>
<evidence type="ECO:0000256" key="19">
    <source>
        <dbReference type="ARBA" id="ARBA00023037"/>
    </source>
</evidence>
<evidence type="ECO:0000256" key="18">
    <source>
        <dbReference type="ARBA" id="ARBA00022989"/>
    </source>
</evidence>
<keyword evidence="20 26" id="KW-0472">Membrane</keyword>
<dbReference type="PROSITE" id="PS52047">
    <property type="entry name" value="I_EGF_2"/>
    <property type="match status" value="3"/>
</dbReference>
<keyword evidence="17" id="KW-0965">Cell junction</keyword>
<evidence type="ECO:0000256" key="25">
    <source>
        <dbReference type="RuleBase" id="RU000633"/>
    </source>
</evidence>
<evidence type="ECO:0000256" key="16">
    <source>
        <dbReference type="ARBA" id="ARBA00022889"/>
    </source>
</evidence>
<dbReference type="InterPro" id="IPR014836">
    <property type="entry name" value="Integrin_bsu_cyt_dom"/>
</dbReference>
<keyword evidence="14" id="KW-0106">Calcium</keyword>
<reference evidence="31" key="1">
    <citation type="submission" date="2021-01" db="EMBL/GenBank/DDBJ databases">
        <authorList>
            <person name="Zahm M."/>
            <person name="Roques C."/>
            <person name="Cabau C."/>
            <person name="Klopp C."/>
            <person name="Donnadieu C."/>
            <person name="Jouanno E."/>
            <person name="Lampietro C."/>
            <person name="Louis A."/>
            <person name="Herpin A."/>
            <person name="Echchiki A."/>
            <person name="Berthelot C."/>
            <person name="Parey E."/>
            <person name="Roest-Crollius H."/>
            <person name="Braasch I."/>
            <person name="Postlethwait J."/>
            <person name="Bobe J."/>
            <person name="Montfort J."/>
            <person name="Bouchez O."/>
            <person name="Begum T."/>
            <person name="Mejri S."/>
            <person name="Adams A."/>
            <person name="Chen W.-J."/>
            <person name="Guiguen Y."/>
        </authorList>
    </citation>
    <scope>NUCLEOTIDE SEQUENCE</scope>
    <source>
        <strain evidence="31">YG-15Mar2019-1</strain>
        <tissue evidence="31">Brain</tissue>
    </source>
</reference>
<protein>
    <recommendedName>
        <fullName evidence="25">Integrin beta</fullName>
    </recommendedName>
</protein>
<dbReference type="GO" id="GO:0005178">
    <property type="term" value="F:integrin binding"/>
    <property type="evidence" value="ECO:0007669"/>
    <property type="project" value="TreeGrafter"/>
</dbReference>
<evidence type="ECO:0000256" key="17">
    <source>
        <dbReference type="ARBA" id="ARBA00022949"/>
    </source>
</evidence>
<evidence type="ECO:0000259" key="27">
    <source>
        <dbReference type="SMART" id="SM00187"/>
    </source>
</evidence>
<dbReference type="OrthoDB" id="410592at2759"/>
<feature type="domain" description="Integrin beta subunit tail" evidence="30">
    <location>
        <begin position="716"/>
        <end position="805"/>
    </location>
</feature>
<dbReference type="Pfam" id="PF08725">
    <property type="entry name" value="Integrin_b_cyt"/>
    <property type="match status" value="1"/>
</dbReference>
<evidence type="ECO:0000256" key="13">
    <source>
        <dbReference type="ARBA" id="ARBA00022737"/>
    </source>
</evidence>
<dbReference type="Gene3D" id="2.10.25.10">
    <property type="entry name" value="Laminin"/>
    <property type="match status" value="5"/>
</dbReference>
<dbReference type="GO" id="GO:0051094">
    <property type="term" value="P:positive regulation of developmental process"/>
    <property type="evidence" value="ECO:0007669"/>
    <property type="project" value="UniProtKB-ARBA"/>
</dbReference>
<dbReference type="GO" id="GO:0040012">
    <property type="term" value="P:regulation of locomotion"/>
    <property type="evidence" value="ECO:0007669"/>
    <property type="project" value="UniProtKB-ARBA"/>
</dbReference>
<dbReference type="FunFam" id="3.40.50.410:FF:000002">
    <property type="entry name" value="Integrin beta"/>
    <property type="match status" value="1"/>
</dbReference>
<dbReference type="InterPro" id="IPR032695">
    <property type="entry name" value="Integrin_dom_sf"/>
</dbReference>
<dbReference type="GO" id="GO:0008305">
    <property type="term" value="C:integrin complex"/>
    <property type="evidence" value="ECO:0007669"/>
    <property type="project" value="TreeGrafter"/>
</dbReference>
<evidence type="ECO:0000256" key="12">
    <source>
        <dbReference type="ARBA" id="ARBA00022729"/>
    </source>
</evidence>
<dbReference type="GO" id="GO:0098609">
    <property type="term" value="P:cell-cell adhesion"/>
    <property type="evidence" value="ECO:0007669"/>
    <property type="project" value="TreeGrafter"/>
</dbReference>
<dbReference type="GO" id="GO:0009986">
    <property type="term" value="C:cell surface"/>
    <property type="evidence" value="ECO:0007669"/>
    <property type="project" value="TreeGrafter"/>
</dbReference>
<dbReference type="Gene3D" id="4.10.1240.30">
    <property type="match status" value="1"/>
</dbReference>
<dbReference type="Pfam" id="PF17205">
    <property type="entry name" value="PSI_integrin"/>
    <property type="match status" value="1"/>
</dbReference>
<evidence type="ECO:0000313" key="32">
    <source>
        <dbReference type="Proteomes" id="UP001046870"/>
    </source>
</evidence>
<dbReference type="PRINTS" id="PR01186">
    <property type="entry name" value="INTEGRINB"/>
</dbReference>
<dbReference type="PROSITE" id="PS00243">
    <property type="entry name" value="I_EGF_1"/>
    <property type="match status" value="1"/>
</dbReference>
<dbReference type="GO" id="GO:0042470">
    <property type="term" value="C:melanosome"/>
    <property type="evidence" value="ECO:0007669"/>
    <property type="project" value="UniProtKB-SubCell"/>
</dbReference>
<dbReference type="FunFam" id="2.10.25.10:FF:000075">
    <property type="entry name" value="Integrin beta"/>
    <property type="match status" value="1"/>
</dbReference>
<dbReference type="Gene3D" id="3.40.50.410">
    <property type="entry name" value="von Willebrand factor, type A domain"/>
    <property type="match status" value="1"/>
</dbReference>
<keyword evidence="13" id="KW-0677">Repeat</keyword>
<evidence type="ECO:0000256" key="5">
    <source>
        <dbReference type="ARBA" id="ARBA00007449"/>
    </source>
</evidence>
<sequence length="875" mass="97404">MNAELFWHGQCECRVFICDANYMGSACDCSLDTTTCLASNKQICNGWEIHLRDLHHLPWRLRRAPDIASVDSTQRDIMKVLLVVILLCCGENTWEEQGQREQQCHAEGVQSCHECLMSGPHCAWCVEESFIGPGQSTGERCDTVSALLEKGCPPGQVEDPRGEVVLQRDHNVTSRTRDQTHGPRDIIQLQPQEVLLRLRPGEPQTFEVKFKRVEDYPIDLYYLMDLSFSMEDDLQNVKKLGTDLMEEMKNITQDFRMGFGAFVDKTVLPFVSTTEDMLQNPCKTQGRQVCARAFSFHHVLGLTRNGSLFGELVGRQRISGNLDLPEGGLDALMQVAACEEHIGWRDVTRLLVFSTDAGFHFAGDGKLGGIVLPNDGKCHLENNMYPMSDLYDYPSVAHLAEKLKEKNIQTIFAVTQDVLHLYEGLKDIFPKCAVGTLSDDSHNILQLIVDAYNALTSEVIMDYSGLPAGYQIAFSSSCKDHVLRTGEDGRKCSNISIGDEVSFQVTITATGCEFDWSRLIIKPQGFSEEVVVFLEPVCECSCSWEGEPESPRCNSSGMLECGACRCDEGHIGTFCECEVGVLGHEDAEELCRRDNTSEVCSGHGDCVCGECVCHKSRKNPSHAYYGTYCQCDNFRCDQYQGLLCGGRGSCECGVCQCFAGFSGSACECPLSEETCLSRSGELCNGKGQCVCGTCVCQDSRFQGPTCEICPSCPDVCTEHRDCVLCRAFLHGLEQEECKRKCDGFNLTLVAEPAHLPPEDHGSGLHRCRERDTDGCWVHFLYQAGYRGRPAHVHASLRRECPAGPDVVLITALVSGSIVLLGVALLLVWKLFTTIHDRREFARFQRELEKARWNMDDNPLYKSAVTTILNPKYKAQ</sequence>